<dbReference type="InterPro" id="IPR029031">
    <property type="entry name" value="Gingipain_N_sf"/>
</dbReference>
<dbReference type="InterPro" id="IPR001769">
    <property type="entry name" value="Gingipain"/>
</dbReference>
<dbReference type="Gene3D" id="3.40.50.1460">
    <property type="match status" value="1"/>
</dbReference>
<dbReference type="InterPro" id="IPR026444">
    <property type="entry name" value="Secre_tail"/>
</dbReference>
<gene>
    <name evidence="3" type="ORF">D1614_06280</name>
</gene>
<dbReference type="EMBL" id="QWGR01000003">
    <property type="protein sequence ID" value="RIJ49164.1"/>
    <property type="molecule type" value="Genomic_DNA"/>
</dbReference>
<sequence length="1245" mass="137370">MKKYLLLLCIVWLGFSIDDTQNEEITLDWGNPFGILNSGAGFTEIFENTTFPETTSELPVYTRIYDLPETNTSYKIVLDNPVYEATDWELSEQVLATLPGDIQINSQLLKSGHSVKNEVQIVPIKKVSGKIWRLKSFELKRFAVPALKSSVQEYDWSSSSVLSSGKWIKIATTAKGIYKIPYSKLKSWGFEQPETVEVFGSGALPLSEDPGQIEYDDLKQCAVWRGANGGEDCLFFYAPGLTQWTLNGDGYFTHYTNDYSRKGYFFLSDNAPAQKQVEVLPEVEEPVTHATAAFSAYDLQESDLYNLLPRGSGKQWFGQKFGSGNTRSFTFNVSDVDENAEASLLVTAAARSYRTSSMVTSVNGTDLGAVGFSLVDTDEDNGLYADLRDRRFSFSPTGNEWVVSLNYSASNVSASAWIDHLELNYRQKLKAGTSPLFFRDALSVGGGNIVQFSIDGAGASTRLLDVTDINNVKEVPAELSGSTLTAKRPADELREYVVFNTNGTFNEPELVGEVENQNLHALSTPEYVIITHPAFKDAANELANFHRAYSGMSVEVVEADKIYNEFSSGSKDATGIRNFIKMMYDRGNTLKYVLLVGDGSYDNKGIHSESNNFIPTFQSANSLLPTSSFVTDDYFVMLDAGETVYKGAIDLGIGRLPVATAYEAQSVVDKIKRYHEPEALGSWRSVITFIGDDEDSRLHMRQSEELADSVNKNNKALLSDKIYLDAYVQQVTPAGESYPDVNAAIGERVKDGVLILNYIGHASERNLAKENVLGISDINAWSNTARMPIFVTATCEFSRFDGDETSAGEYILLNPNGGGIGLFSTTRVVFANANFKLSKSFYSYIFKNDENGEHYRMGDVMRLAKTKIGDSINKRNFSLLADPALRLSFPKYRIVTSKINQQDANGEKETIGALQKVTIEGYVADAFGNKLDDFNGKMIPTVFDKEVVMETLGNGGETPMKFKVRENIIYKGESTVKNGAFTFSFVVPKDISYSLGEGKIMYYADNGLEDAHGAFDNFNIGGAGSDITDNQGPEIDLFLDSPDFQSGDKTSKNPTLMANLSDDNGINTVGTGIGHDITAVIDGDYSKVYVLNAYYRANADDYTSGTLTFPLSGLPVGKHTLRLKAWDVANNSSEKEIEFEVTNELEITEISNYPNPLSDYTYFVLKHNQPGATLDVIFDVYDKNGRSVDRFQTTVGSNGNTTNPVRWDIAESRIAATPGVYVYRAIVQNSDGIISSKSGKMIIAQ</sequence>
<dbReference type="NCBIfam" id="TIGR04183">
    <property type="entry name" value="Por_Secre_tail"/>
    <property type="match status" value="1"/>
</dbReference>
<dbReference type="RefSeq" id="WP_119437050.1">
    <property type="nucleotide sequence ID" value="NZ_QWGR01000003.1"/>
</dbReference>
<dbReference type="AlphaFoldDB" id="A0A399T2J0"/>
<dbReference type="NCBIfam" id="NF033707">
    <property type="entry name" value="T9SS_sortase"/>
    <property type="match status" value="1"/>
</dbReference>
<keyword evidence="4" id="KW-1185">Reference proteome</keyword>
<name>A0A399T2J0_9BACT</name>
<accession>A0A399T2J0</accession>
<keyword evidence="1" id="KW-0732">Signal</keyword>
<organism evidence="3 4">
    <name type="scientific">Maribellus luteus</name>
    <dbReference type="NCBI Taxonomy" id="2305463"/>
    <lineage>
        <taxon>Bacteria</taxon>
        <taxon>Pseudomonadati</taxon>
        <taxon>Bacteroidota</taxon>
        <taxon>Bacteroidia</taxon>
        <taxon>Marinilabiliales</taxon>
        <taxon>Prolixibacteraceae</taxon>
        <taxon>Maribellus</taxon>
    </lineage>
</organism>
<evidence type="ECO:0000256" key="1">
    <source>
        <dbReference type="ARBA" id="ARBA00022729"/>
    </source>
</evidence>
<evidence type="ECO:0000259" key="2">
    <source>
        <dbReference type="Pfam" id="PF01364"/>
    </source>
</evidence>
<dbReference type="GO" id="GO:0006508">
    <property type="term" value="P:proteolysis"/>
    <property type="evidence" value="ECO:0007669"/>
    <property type="project" value="InterPro"/>
</dbReference>
<feature type="domain" description="Gingipain" evidence="2">
    <location>
        <begin position="527"/>
        <end position="887"/>
    </location>
</feature>
<dbReference type="SUPFAM" id="SSF52129">
    <property type="entry name" value="Caspase-like"/>
    <property type="match status" value="1"/>
</dbReference>
<evidence type="ECO:0000313" key="3">
    <source>
        <dbReference type="EMBL" id="RIJ49164.1"/>
    </source>
</evidence>
<dbReference type="Proteomes" id="UP000265926">
    <property type="component" value="Unassembled WGS sequence"/>
</dbReference>
<reference evidence="3 4" key="1">
    <citation type="submission" date="2018-08" db="EMBL/GenBank/DDBJ databases">
        <title>Pallidiluteibacterium maritimus gen. nov., sp. nov., isolated from coastal sediment.</title>
        <authorList>
            <person name="Zhou L.Y."/>
        </authorList>
    </citation>
    <scope>NUCLEOTIDE SEQUENCE [LARGE SCALE GENOMIC DNA]</scope>
    <source>
        <strain evidence="3 4">XSD2</strain>
    </source>
</reference>
<dbReference type="GO" id="GO:0008234">
    <property type="term" value="F:cysteine-type peptidase activity"/>
    <property type="evidence" value="ECO:0007669"/>
    <property type="project" value="InterPro"/>
</dbReference>
<dbReference type="Gene3D" id="3.40.50.10390">
    <property type="entry name" value="Gingipain r, domain 1"/>
    <property type="match status" value="1"/>
</dbReference>
<dbReference type="InterPro" id="IPR029030">
    <property type="entry name" value="Caspase-like_dom_sf"/>
</dbReference>
<dbReference type="CDD" id="cd02258">
    <property type="entry name" value="Peptidase_C25_N"/>
    <property type="match status" value="1"/>
</dbReference>
<evidence type="ECO:0000313" key="4">
    <source>
        <dbReference type="Proteomes" id="UP000265926"/>
    </source>
</evidence>
<protein>
    <submittedName>
        <fullName evidence="3">T9SS C-terminal target domain-containing protein</fullName>
    </submittedName>
</protein>
<dbReference type="Pfam" id="PF01364">
    <property type="entry name" value="Peptidase_C25"/>
    <property type="match status" value="1"/>
</dbReference>
<dbReference type="OrthoDB" id="9809780at2"/>
<comment type="caution">
    <text evidence="3">The sequence shown here is derived from an EMBL/GenBank/DDBJ whole genome shotgun (WGS) entry which is preliminary data.</text>
</comment>
<proteinExistence type="predicted"/>